<organism evidence="4 5">
    <name type="scientific">Peribacillus cavernae</name>
    <dbReference type="NCBI Taxonomy" id="1674310"/>
    <lineage>
        <taxon>Bacteria</taxon>
        <taxon>Bacillati</taxon>
        <taxon>Bacillota</taxon>
        <taxon>Bacilli</taxon>
        <taxon>Bacillales</taxon>
        <taxon>Bacillaceae</taxon>
        <taxon>Peribacillus</taxon>
    </lineage>
</organism>
<dbReference type="RefSeq" id="WP_126862871.1">
    <property type="nucleotide sequence ID" value="NZ_JAUSTX010000002.1"/>
</dbReference>
<dbReference type="Proteomes" id="UP000267430">
    <property type="component" value="Unassembled WGS sequence"/>
</dbReference>
<evidence type="ECO:0000313" key="5">
    <source>
        <dbReference type="Proteomes" id="UP000267430"/>
    </source>
</evidence>
<evidence type="ECO:0000256" key="1">
    <source>
        <dbReference type="SAM" id="MobiDB-lite"/>
    </source>
</evidence>
<comment type="caution">
    <text evidence="4">The sequence shown here is derived from an EMBL/GenBank/DDBJ whole genome shotgun (WGS) entry which is preliminary data.</text>
</comment>
<reference evidence="4 5" key="1">
    <citation type="submission" date="2018-12" db="EMBL/GenBank/DDBJ databases">
        <title>Bacillus chawlae sp. nov., Bacillus glennii sp. nov., and Bacillus saganii sp. nov. Isolated from the Vehicle Assembly Building at Kennedy Space Center where the Viking Spacecraft were Assembled.</title>
        <authorList>
            <person name="Seuylemezian A."/>
            <person name="Vaishampayan P."/>
        </authorList>
    </citation>
    <scope>NUCLEOTIDE SEQUENCE [LARGE SCALE GENOMIC DNA]</scope>
    <source>
        <strain evidence="4 5">L5</strain>
    </source>
</reference>
<gene>
    <name evidence="4" type="ORF">ELQ35_00325</name>
</gene>
<proteinExistence type="predicted"/>
<feature type="region of interest" description="Disordered" evidence="1">
    <location>
        <begin position="124"/>
        <end position="156"/>
    </location>
</feature>
<dbReference type="InterPro" id="IPR032693">
    <property type="entry name" value="YtkA-like_dom"/>
</dbReference>
<protein>
    <recommendedName>
        <fullName evidence="3">YtkA-like domain-containing protein</fullName>
    </recommendedName>
</protein>
<accession>A0A3S0VIA8</accession>
<keyword evidence="2" id="KW-0732">Signal</keyword>
<feature type="compositionally biased region" description="Basic and acidic residues" evidence="1">
    <location>
        <begin position="124"/>
        <end position="144"/>
    </location>
</feature>
<dbReference type="AlphaFoldDB" id="A0A3S0VIA8"/>
<evidence type="ECO:0000259" key="3">
    <source>
        <dbReference type="Pfam" id="PF13115"/>
    </source>
</evidence>
<evidence type="ECO:0000256" key="2">
    <source>
        <dbReference type="SAM" id="SignalP"/>
    </source>
</evidence>
<feature type="domain" description="YtkA-like" evidence="3">
    <location>
        <begin position="32"/>
        <end position="109"/>
    </location>
</feature>
<dbReference type="Pfam" id="PF13115">
    <property type="entry name" value="YtkA"/>
    <property type="match status" value="1"/>
</dbReference>
<evidence type="ECO:0000313" key="4">
    <source>
        <dbReference type="EMBL" id="RUQ32580.1"/>
    </source>
</evidence>
<name>A0A3S0VIA8_9BACI</name>
<dbReference type="EMBL" id="RYZZ01000001">
    <property type="protein sequence ID" value="RUQ32580.1"/>
    <property type="molecule type" value="Genomic_DNA"/>
</dbReference>
<feature type="signal peptide" evidence="2">
    <location>
        <begin position="1"/>
        <end position="24"/>
    </location>
</feature>
<feature type="chain" id="PRO_5039377232" description="YtkA-like domain-containing protein" evidence="2">
    <location>
        <begin position="25"/>
        <end position="156"/>
    </location>
</feature>
<dbReference type="PROSITE" id="PS51257">
    <property type="entry name" value="PROKAR_LIPOPROTEIN"/>
    <property type="match status" value="1"/>
</dbReference>
<keyword evidence="5" id="KW-1185">Reference proteome</keyword>
<dbReference type="OrthoDB" id="2679563at2"/>
<sequence length="156" mass="17690">MRKWLILTLAVLALLGGCATSEQKEEMPKMLNVDFTVQPEKAKLDEPVSFEAKVTYGDEKVTDADEVTFEIWRSQSDKHEKLEAVNGDDGIYKLEKAFSEEGTYYVYAHVTAKRMHTMPKKEFIVGEPSAPEKKGSGQMDHSDHNEEEAKESSHQH</sequence>